<gene>
    <name evidence="9" type="ORF">SAMN02745207_01779</name>
</gene>
<comment type="subcellular location">
    <subcellularLocation>
        <location evidence="1">Cell membrane</location>
        <topology evidence="1">Multi-pass membrane protein</topology>
    </subcellularLocation>
</comment>
<dbReference type="EMBL" id="FQXM01000008">
    <property type="protein sequence ID" value="SHH63326.1"/>
    <property type="molecule type" value="Genomic_DNA"/>
</dbReference>
<evidence type="ECO:0000256" key="4">
    <source>
        <dbReference type="ARBA" id="ARBA00022692"/>
    </source>
</evidence>
<organism evidence="9 10">
    <name type="scientific">Clostridium grantii DSM 8605</name>
    <dbReference type="NCBI Taxonomy" id="1121316"/>
    <lineage>
        <taxon>Bacteria</taxon>
        <taxon>Bacillati</taxon>
        <taxon>Bacillota</taxon>
        <taxon>Clostridia</taxon>
        <taxon>Eubacteriales</taxon>
        <taxon>Clostridiaceae</taxon>
        <taxon>Clostridium</taxon>
    </lineage>
</organism>
<evidence type="ECO:0000256" key="6">
    <source>
        <dbReference type="ARBA" id="ARBA00023136"/>
    </source>
</evidence>
<evidence type="ECO:0000256" key="2">
    <source>
        <dbReference type="ARBA" id="ARBA00004936"/>
    </source>
</evidence>
<feature type="transmembrane region" description="Helical" evidence="7">
    <location>
        <begin position="139"/>
        <end position="159"/>
    </location>
</feature>
<keyword evidence="4 7" id="KW-0812">Transmembrane</keyword>
<dbReference type="InterPro" id="IPR050448">
    <property type="entry name" value="OpgB/LTA_synthase_biosynth"/>
</dbReference>
<keyword evidence="6 7" id="KW-0472">Membrane</keyword>
<evidence type="ECO:0000259" key="8">
    <source>
        <dbReference type="Pfam" id="PF00884"/>
    </source>
</evidence>
<feature type="domain" description="Sulfatase N-terminal" evidence="8">
    <location>
        <begin position="227"/>
        <end position="511"/>
    </location>
</feature>
<dbReference type="Gene3D" id="3.40.720.10">
    <property type="entry name" value="Alkaline Phosphatase, subunit A"/>
    <property type="match status" value="1"/>
</dbReference>
<reference evidence="9 10" key="1">
    <citation type="submission" date="2016-11" db="EMBL/GenBank/DDBJ databases">
        <authorList>
            <person name="Jaros S."/>
            <person name="Januszkiewicz K."/>
            <person name="Wedrychowicz H."/>
        </authorList>
    </citation>
    <scope>NUCLEOTIDE SEQUENCE [LARGE SCALE GENOMIC DNA]</scope>
    <source>
        <strain evidence="9 10">DSM 8605</strain>
    </source>
</reference>
<feature type="transmembrane region" description="Helical" evidence="7">
    <location>
        <begin position="60"/>
        <end position="76"/>
    </location>
</feature>
<evidence type="ECO:0000313" key="10">
    <source>
        <dbReference type="Proteomes" id="UP000184447"/>
    </source>
</evidence>
<feature type="transmembrane region" description="Helical" evidence="7">
    <location>
        <begin position="35"/>
        <end position="53"/>
    </location>
</feature>
<accession>A0A1M5UKE8</accession>
<keyword evidence="5 7" id="KW-1133">Transmembrane helix</keyword>
<sequence length="596" mass="69480">MIQLLITLIFLVFFIELLCRNTFTSILNWIKGYSFYFYANIFSLWCVLSIFIFITNNSKISILALSSIALILGYVNKYKFRFRGDPLFPWDLKLKKESSNMSSYIKDFETIKDIITGIFILSLIYVICPNISFSIITRLLCLFLSLIFFTLILWRNLFASKLLFNVSGLNNHLLDQHKFYSSNGFVLAFLLNIKDYFIPKINNHEKNKFTSNLKKNDIENKSSEKKPNTIVIMNESFWDPTLIKTLEFSKELTPTLNKLRETSFFGYMVSPEFGGGTSNIEFEILTGNSMYFLPTGSMAFQSYLRKPVESIPYELKKIGYDTIGIHSYERWFWKRENAYDLMGFDKFISCESFKNPEVKGLYISDMEFSKKIIEVYENSKNPLFLYGVTMQNHGPHDGSRYKKFDINVKAPLNNKALGELKSYSQGIHDADKALKYLIDYFKNVKEPTNIVFFGDHLPMLGKNFSTFVECGYIKNNNPTSWSYEEKLKMVSTPFLMWSNYKNEKKDLGHISACSIGCKILESISLEPSPYFRFLNELYKKYPVLCKRVPQIFKTAKDTKDFEELTEKYKQLQYNQLFGQDIDTSITAANDNLPFFN</sequence>
<proteinExistence type="predicted"/>
<dbReference type="PANTHER" id="PTHR47371:SF3">
    <property type="entry name" value="PHOSPHOGLYCEROL TRANSFERASE I"/>
    <property type="match status" value="1"/>
</dbReference>
<dbReference type="Proteomes" id="UP000184447">
    <property type="component" value="Unassembled WGS sequence"/>
</dbReference>
<evidence type="ECO:0000313" key="9">
    <source>
        <dbReference type="EMBL" id="SHH63326.1"/>
    </source>
</evidence>
<feature type="transmembrane region" description="Helical" evidence="7">
    <location>
        <begin position="114"/>
        <end position="132"/>
    </location>
</feature>
<evidence type="ECO:0000256" key="1">
    <source>
        <dbReference type="ARBA" id="ARBA00004651"/>
    </source>
</evidence>
<dbReference type="GO" id="GO:0016740">
    <property type="term" value="F:transferase activity"/>
    <property type="evidence" value="ECO:0007669"/>
    <property type="project" value="UniProtKB-KW"/>
</dbReference>
<protein>
    <submittedName>
        <fullName evidence="9">Phosphoglycerol transferase MdoB</fullName>
    </submittedName>
</protein>
<dbReference type="CDD" id="cd16015">
    <property type="entry name" value="LTA_synthase"/>
    <property type="match status" value="1"/>
</dbReference>
<keyword evidence="9" id="KW-0808">Transferase</keyword>
<dbReference type="Pfam" id="PF00884">
    <property type="entry name" value="Sulfatase"/>
    <property type="match status" value="1"/>
</dbReference>
<dbReference type="InterPro" id="IPR000917">
    <property type="entry name" value="Sulfatase_N"/>
</dbReference>
<name>A0A1M5UKE8_9CLOT</name>
<keyword evidence="3" id="KW-1003">Cell membrane</keyword>
<evidence type="ECO:0000256" key="7">
    <source>
        <dbReference type="SAM" id="Phobius"/>
    </source>
</evidence>
<keyword evidence="10" id="KW-1185">Reference proteome</keyword>
<evidence type="ECO:0000256" key="5">
    <source>
        <dbReference type="ARBA" id="ARBA00022989"/>
    </source>
</evidence>
<dbReference type="GO" id="GO:0005886">
    <property type="term" value="C:plasma membrane"/>
    <property type="evidence" value="ECO:0007669"/>
    <property type="project" value="UniProtKB-SubCell"/>
</dbReference>
<dbReference type="AlphaFoldDB" id="A0A1M5UKE8"/>
<dbReference type="PANTHER" id="PTHR47371">
    <property type="entry name" value="LIPOTEICHOIC ACID SYNTHASE"/>
    <property type="match status" value="1"/>
</dbReference>
<evidence type="ECO:0000256" key="3">
    <source>
        <dbReference type="ARBA" id="ARBA00022475"/>
    </source>
</evidence>
<dbReference type="InterPro" id="IPR017850">
    <property type="entry name" value="Alkaline_phosphatase_core_sf"/>
</dbReference>
<comment type="pathway">
    <text evidence="2">Cell wall biogenesis; lipoteichoic acid biosynthesis.</text>
</comment>
<dbReference type="SUPFAM" id="SSF53649">
    <property type="entry name" value="Alkaline phosphatase-like"/>
    <property type="match status" value="1"/>
</dbReference>